<feature type="region of interest" description="Disordered" evidence="1">
    <location>
        <begin position="72"/>
        <end position="111"/>
    </location>
</feature>
<name>A0AAV7UWJ2_PLEWA</name>
<evidence type="ECO:0000313" key="2">
    <source>
        <dbReference type="EMBL" id="KAJ1193458.1"/>
    </source>
</evidence>
<dbReference type="Proteomes" id="UP001066276">
    <property type="component" value="Chromosome 2_2"/>
</dbReference>
<evidence type="ECO:0000313" key="3">
    <source>
        <dbReference type="Proteomes" id="UP001066276"/>
    </source>
</evidence>
<protein>
    <submittedName>
        <fullName evidence="2">Uncharacterized protein</fullName>
    </submittedName>
</protein>
<evidence type="ECO:0000256" key="1">
    <source>
        <dbReference type="SAM" id="MobiDB-lite"/>
    </source>
</evidence>
<dbReference type="EMBL" id="JANPWB010000004">
    <property type="protein sequence ID" value="KAJ1193458.1"/>
    <property type="molecule type" value="Genomic_DNA"/>
</dbReference>
<organism evidence="2 3">
    <name type="scientific">Pleurodeles waltl</name>
    <name type="common">Iberian ribbed newt</name>
    <dbReference type="NCBI Taxonomy" id="8319"/>
    <lineage>
        <taxon>Eukaryota</taxon>
        <taxon>Metazoa</taxon>
        <taxon>Chordata</taxon>
        <taxon>Craniata</taxon>
        <taxon>Vertebrata</taxon>
        <taxon>Euteleostomi</taxon>
        <taxon>Amphibia</taxon>
        <taxon>Batrachia</taxon>
        <taxon>Caudata</taxon>
        <taxon>Salamandroidea</taxon>
        <taxon>Salamandridae</taxon>
        <taxon>Pleurodelinae</taxon>
        <taxon>Pleurodeles</taxon>
    </lineage>
</organism>
<proteinExistence type="predicted"/>
<sequence length="123" mass="12908">MVRCRIRSGAAHQLHTADTEALSVVPPAQGIIRATLGFAVEGRAAHHCGLRDPPRSAASTCPPSRVLCSVPGHWGASRPPQRSDAGVKSRDAPKHGATCCGSPRDPPRPRPPPLLLVGCFVTL</sequence>
<feature type="compositionally biased region" description="Basic and acidic residues" evidence="1">
    <location>
        <begin position="85"/>
        <end position="94"/>
    </location>
</feature>
<reference evidence="2" key="1">
    <citation type="journal article" date="2022" name="bioRxiv">
        <title>Sequencing and chromosome-scale assembly of the giantPleurodeles waltlgenome.</title>
        <authorList>
            <person name="Brown T."/>
            <person name="Elewa A."/>
            <person name="Iarovenko S."/>
            <person name="Subramanian E."/>
            <person name="Araus A.J."/>
            <person name="Petzold A."/>
            <person name="Susuki M."/>
            <person name="Suzuki K.-i.T."/>
            <person name="Hayashi T."/>
            <person name="Toyoda A."/>
            <person name="Oliveira C."/>
            <person name="Osipova E."/>
            <person name="Leigh N.D."/>
            <person name="Simon A."/>
            <person name="Yun M.H."/>
        </authorList>
    </citation>
    <scope>NUCLEOTIDE SEQUENCE</scope>
    <source>
        <strain evidence="2">20211129_DDA</strain>
        <tissue evidence="2">Liver</tissue>
    </source>
</reference>
<keyword evidence="3" id="KW-1185">Reference proteome</keyword>
<gene>
    <name evidence="2" type="ORF">NDU88_002756</name>
</gene>
<dbReference type="AlphaFoldDB" id="A0AAV7UWJ2"/>
<comment type="caution">
    <text evidence="2">The sequence shown here is derived from an EMBL/GenBank/DDBJ whole genome shotgun (WGS) entry which is preliminary data.</text>
</comment>
<accession>A0AAV7UWJ2</accession>